<proteinExistence type="predicted"/>
<gene>
    <name evidence="1" type="ORF">GHK86_03985</name>
</gene>
<accession>A0ABW9QRA4</accession>
<evidence type="ECO:0000313" key="1">
    <source>
        <dbReference type="EMBL" id="MST31886.1"/>
    </source>
</evidence>
<dbReference type="EMBL" id="WJHE01000165">
    <property type="protein sequence ID" value="MST31886.1"/>
    <property type="molecule type" value="Genomic_DNA"/>
</dbReference>
<dbReference type="Proteomes" id="UP000437736">
    <property type="component" value="Unassembled WGS sequence"/>
</dbReference>
<evidence type="ECO:0008006" key="3">
    <source>
        <dbReference type="Google" id="ProtNLM"/>
    </source>
</evidence>
<keyword evidence="2" id="KW-1185">Reference proteome</keyword>
<reference evidence="1 2" key="1">
    <citation type="submission" date="2019-11" db="EMBL/GenBank/DDBJ databases">
        <title>Acidiferrimicrobium australis gen. nov., sp. nov., an acidophilic and obligately heterotrophic, member of the Actinobacteria that catalyses dissimilatory oxido- reduction of iron isolated from metal-rich acidic water in Chile.</title>
        <authorList>
            <person name="Gonzalez D."/>
            <person name="Huber K."/>
            <person name="Hedrich S."/>
            <person name="Rojas-Villalobos C."/>
            <person name="Quatrini R."/>
            <person name="Dinamarca M.A."/>
            <person name="Schwarz A."/>
            <person name="Canales C."/>
            <person name="Nancucheo I."/>
        </authorList>
    </citation>
    <scope>NUCLEOTIDE SEQUENCE [LARGE SCALE GENOMIC DNA]</scope>
    <source>
        <strain evidence="1 2">USS-CCA1</strain>
    </source>
</reference>
<sequence>MYSQHILWMRTKQKTVDDAWADIEDRLIPPVMAAISTLGGLPPRLEMMRIGETDPHGKMDQVVAPWSSSQFAAYDSATLSDKGANELLQHWSLACGLGAIAASLFHEAVEQQDRTAPSRRGIGNTVLSYFLVVEYIANNVTSQDRNNRRDDDNYTKQADSVVNELRVKLDRTQSIRKKAAAVSYAKNALDRLDLRFLSLRIEHAGHVLDIDQSAIDTALALSKLRNTTLAHAGSSAHLPADGPTLDDAWRTAQAFLTGFLAFHADSRHGR</sequence>
<protein>
    <recommendedName>
        <fullName evidence="3">HEPN AbiU2-like domain-containing protein</fullName>
    </recommendedName>
</protein>
<name>A0ABW9QRA4_9ACTN</name>
<comment type="caution">
    <text evidence="1">The sequence shown here is derived from an EMBL/GenBank/DDBJ whole genome shotgun (WGS) entry which is preliminary data.</text>
</comment>
<organism evidence="1 2">
    <name type="scientific">Acidiferrimicrobium australe</name>
    <dbReference type="NCBI Taxonomy" id="2664430"/>
    <lineage>
        <taxon>Bacteria</taxon>
        <taxon>Bacillati</taxon>
        <taxon>Actinomycetota</taxon>
        <taxon>Acidimicrobiia</taxon>
        <taxon>Acidimicrobiales</taxon>
        <taxon>Acidimicrobiaceae</taxon>
        <taxon>Acidiferrimicrobium</taxon>
    </lineage>
</organism>
<evidence type="ECO:0000313" key="2">
    <source>
        <dbReference type="Proteomes" id="UP000437736"/>
    </source>
</evidence>